<evidence type="ECO:0000256" key="2">
    <source>
        <dbReference type="ARBA" id="ARBA00006727"/>
    </source>
</evidence>
<dbReference type="SUPFAM" id="SSF103473">
    <property type="entry name" value="MFS general substrate transporter"/>
    <property type="match status" value="1"/>
</dbReference>
<keyword evidence="3" id="KW-0472">Membrane</keyword>
<protein>
    <submittedName>
        <fullName evidence="4">SPOSA6832_02419-mRNA-1:cds</fullName>
    </submittedName>
</protein>
<evidence type="ECO:0000256" key="1">
    <source>
        <dbReference type="ARBA" id="ARBA00004141"/>
    </source>
</evidence>
<dbReference type="AlphaFoldDB" id="A0A0D6ELL5"/>
<dbReference type="PANTHER" id="PTHR11360:SF287">
    <property type="entry name" value="MFS MONOCARBOXYLATE TRANSPORTER"/>
    <property type="match status" value="1"/>
</dbReference>
<gene>
    <name evidence="4" type="primary">SPOSA6832_02419</name>
</gene>
<name>A0A0D6ELL5_SPOSA</name>
<sequence>MAERGASLAEGVELASLPPAAVLAYSPSLSSSTDAMSRKPASLASISQAPLLTALPALENVAHMEDLPSRLRRLSMDEPEAGAAQELPPVDRGRGAWTFVAAAFILDWGFSYSFASILVYLEKTEPWSNTSLASLSAIGTTQLAVQFVLPIVVINIFRRYPDKVKPMLWISLAVNCLSMLIAGWAKQVIMYLSQLLSHFPLLTALYMVQVWQLILLQGVLGGMSGAVLYAPVLLWMQGWFLERRGLASGIIFSGTGIGGFAFPFLIGKLLDSYGFSWMCRIWAMITAVCYSASVYFIRPRTPPVKPMGPRGKWLAVDFRSLNHPIVWVMTATTFASSLAYFPVSLYLPTYTVSLLHTTSLLRPNLVVGLFNAAASLGSTAIGYLSDRSYPATVVLIGLSGTVVALGAWGTADTLSRVFGFAILFGFSSQICSAAARDVAGLSLFSSTRPHFLPPSFARGTSPLRANPHASTMIFCTFGIVRGIASIVGPMISTSLYKPDETDSARQAWGRFGFRDVIVFGSSFGHAPASSRPRFGR</sequence>
<keyword evidence="3" id="KW-0812">Transmembrane</keyword>
<dbReference type="Proteomes" id="UP000243876">
    <property type="component" value="Unassembled WGS sequence"/>
</dbReference>
<keyword evidence="5" id="KW-1185">Reference proteome</keyword>
<accession>A0A0D6ELL5</accession>
<dbReference type="Pfam" id="PF07690">
    <property type="entry name" value="MFS_1"/>
    <property type="match status" value="1"/>
</dbReference>
<feature type="transmembrane region" description="Helical" evidence="3">
    <location>
        <begin position="133"/>
        <end position="157"/>
    </location>
</feature>
<feature type="transmembrane region" description="Helical" evidence="3">
    <location>
        <begin position="272"/>
        <end position="297"/>
    </location>
</feature>
<dbReference type="GO" id="GO:0016020">
    <property type="term" value="C:membrane"/>
    <property type="evidence" value="ECO:0007669"/>
    <property type="project" value="UniProtKB-SubCell"/>
</dbReference>
<organism evidence="4 5">
    <name type="scientific">Sporidiobolus salmonicolor</name>
    <name type="common">Yeast-like fungus</name>
    <name type="synonym">Sporobolomyces salmonicolor</name>
    <dbReference type="NCBI Taxonomy" id="5005"/>
    <lineage>
        <taxon>Eukaryota</taxon>
        <taxon>Fungi</taxon>
        <taxon>Dikarya</taxon>
        <taxon>Basidiomycota</taxon>
        <taxon>Pucciniomycotina</taxon>
        <taxon>Microbotryomycetes</taxon>
        <taxon>Sporidiobolales</taxon>
        <taxon>Sporidiobolaceae</taxon>
        <taxon>Sporobolomyces</taxon>
    </lineage>
</organism>
<evidence type="ECO:0000313" key="5">
    <source>
        <dbReference type="Proteomes" id="UP000243876"/>
    </source>
</evidence>
<comment type="subcellular location">
    <subcellularLocation>
        <location evidence="1">Membrane</location>
        <topology evidence="1">Multi-pass membrane protein</topology>
    </subcellularLocation>
</comment>
<dbReference type="GO" id="GO:0022857">
    <property type="term" value="F:transmembrane transporter activity"/>
    <property type="evidence" value="ECO:0007669"/>
    <property type="project" value="InterPro"/>
</dbReference>
<dbReference type="InterPro" id="IPR036259">
    <property type="entry name" value="MFS_trans_sf"/>
</dbReference>
<reference evidence="5" key="1">
    <citation type="submission" date="2015-02" db="EMBL/GenBank/DDBJ databases">
        <authorList>
            <person name="Gon?alves P."/>
        </authorList>
    </citation>
    <scope>NUCLEOTIDE SEQUENCE [LARGE SCALE GENOMIC DNA]</scope>
</reference>
<feature type="transmembrane region" description="Helical" evidence="3">
    <location>
        <begin position="391"/>
        <end position="411"/>
    </location>
</feature>
<dbReference type="EMBL" id="CENE01000009">
    <property type="protein sequence ID" value="CEQ40786.1"/>
    <property type="molecule type" value="Genomic_DNA"/>
</dbReference>
<feature type="transmembrane region" description="Helical" evidence="3">
    <location>
        <begin position="365"/>
        <end position="384"/>
    </location>
</feature>
<dbReference type="InterPro" id="IPR050327">
    <property type="entry name" value="Proton-linked_MCT"/>
</dbReference>
<proteinExistence type="inferred from homology"/>
<dbReference type="Gene3D" id="1.20.1250.20">
    <property type="entry name" value="MFS general substrate transporter like domains"/>
    <property type="match status" value="2"/>
</dbReference>
<feature type="transmembrane region" description="Helical" evidence="3">
    <location>
        <begin position="246"/>
        <end position="266"/>
    </location>
</feature>
<keyword evidence="3" id="KW-1133">Transmembrane helix</keyword>
<feature type="transmembrane region" description="Helical" evidence="3">
    <location>
        <begin position="325"/>
        <end position="345"/>
    </location>
</feature>
<feature type="transmembrane region" description="Helical" evidence="3">
    <location>
        <begin position="169"/>
        <end position="190"/>
    </location>
</feature>
<dbReference type="InterPro" id="IPR011701">
    <property type="entry name" value="MFS"/>
</dbReference>
<dbReference type="PANTHER" id="PTHR11360">
    <property type="entry name" value="MONOCARBOXYLATE TRANSPORTER"/>
    <property type="match status" value="1"/>
</dbReference>
<feature type="transmembrane region" description="Helical" evidence="3">
    <location>
        <begin position="96"/>
        <end position="121"/>
    </location>
</feature>
<evidence type="ECO:0000256" key="3">
    <source>
        <dbReference type="SAM" id="Phobius"/>
    </source>
</evidence>
<comment type="similarity">
    <text evidence="2">Belongs to the major facilitator superfamily. Monocarboxylate porter (TC 2.A.1.13) family.</text>
</comment>
<feature type="transmembrane region" description="Helical" evidence="3">
    <location>
        <begin position="210"/>
        <end position="234"/>
    </location>
</feature>
<feature type="non-terminal residue" evidence="4">
    <location>
        <position position="1"/>
    </location>
</feature>
<evidence type="ECO:0000313" key="4">
    <source>
        <dbReference type="EMBL" id="CEQ40786.1"/>
    </source>
</evidence>
<dbReference type="OrthoDB" id="2213137at2759"/>